<dbReference type="InterPro" id="IPR006735">
    <property type="entry name" value="Rtf2"/>
</dbReference>
<comment type="similarity">
    <text evidence="1">Belongs to the rtf2 family.</text>
</comment>
<sequence length="302" mass="33276">MGNDGGSIPTRRELVKEAARDLSTTQVKEIQTEQQEHYWSTCALSHQPLSLPVVSDALGTLYNKDAVIDHLLSAGQEDKQDLQARGEAFKDRLRSLRDVVEVKLQVQDGDEKSSATKQTWICPVTGKALGPGVKAAYVVPCGHAFSESAIKEMGGESCLQCNEPYTADNIIPILPTSQTEKDRLEQRIQKLKEQGLTHSLKKAPGSSKKRKKNTNIEEATVGDEGLKTQPEKPASKPESNIKNQDTAALTAKVLAEQEERNKRRKLGANDNVKSLFSNKNGMDEKHVDFMTRGFSIPANAKR</sequence>
<dbReference type="Proteomes" id="UP001276659">
    <property type="component" value="Unassembled WGS sequence"/>
</dbReference>
<feature type="region of interest" description="Disordered" evidence="2">
    <location>
        <begin position="192"/>
        <end position="279"/>
    </location>
</feature>
<evidence type="ECO:0000256" key="2">
    <source>
        <dbReference type="SAM" id="MobiDB-lite"/>
    </source>
</evidence>
<reference evidence="3" key="1">
    <citation type="submission" date="2022-11" db="EMBL/GenBank/DDBJ databases">
        <title>Chromosomal genome sequence assembly and mating type (MAT) locus characterization of the leprose asexual lichenized fungus Lepraria neglecta (Nyl.) Erichsen.</title>
        <authorList>
            <person name="Allen J.L."/>
            <person name="Pfeffer B."/>
        </authorList>
    </citation>
    <scope>NUCLEOTIDE SEQUENCE</scope>
    <source>
        <strain evidence="3">Allen 5258</strain>
    </source>
</reference>
<feature type="compositionally biased region" description="Polar residues" evidence="2">
    <location>
        <begin position="237"/>
        <end position="247"/>
    </location>
</feature>
<evidence type="ECO:0000313" key="3">
    <source>
        <dbReference type="EMBL" id="KAK3172086.1"/>
    </source>
</evidence>
<dbReference type="EMBL" id="JASNWA010000008">
    <property type="protein sequence ID" value="KAK3172086.1"/>
    <property type="molecule type" value="Genomic_DNA"/>
</dbReference>
<comment type="caution">
    <text evidence="3">The sequence shown here is derived from an EMBL/GenBank/DDBJ whole genome shotgun (WGS) entry which is preliminary data.</text>
</comment>
<evidence type="ECO:0000256" key="1">
    <source>
        <dbReference type="ARBA" id="ARBA00009885"/>
    </source>
</evidence>
<evidence type="ECO:0000313" key="4">
    <source>
        <dbReference type="Proteomes" id="UP001276659"/>
    </source>
</evidence>
<dbReference type="SUPFAM" id="SSF57850">
    <property type="entry name" value="RING/U-box"/>
    <property type="match status" value="1"/>
</dbReference>
<dbReference type="AlphaFoldDB" id="A0AAD9Z6W9"/>
<feature type="compositionally biased region" description="Basic and acidic residues" evidence="2">
    <location>
        <begin position="224"/>
        <end position="235"/>
    </location>
</feature>
<evidence type="ECO:0008006" key="5">
    <source>
        <dbReference type="Google" id="ProtNLM"/>
    </source>
</evidence>
<accession>A0AAD9Z6W9</accession>
<dbReference type="Pfam" id="PF04641">
    <property type="entry name" value="Rtf2"/>
    <property type="match status" value="1"/>
</dbReference>
<protein>
    <recommendedName>
        <fullName evidence="5">Replication termination factor 2</fullName>
    </recommendedName>
</protein>
<dbReference type="CDD" id="cd16653">
    <property type="entry name" value="RING-like_Rtf2"/>
    <property type="match status" value="1"/>
</dbReference>
<dbReference type="GO" id="GO:0006274">
    <property type="term" value="P:DNA replication termination"/>
    <property type="evidence" value="ECO:0007669"/>
    <property type="project" value="TreeGrafter"/>
</dbReference>
<dbReference type="PANTHER" id="PTHR12775:SF0">
    <property type="entry name" value="REPLICATION TERMINATION FACTOR 2"/>
    <property type="match status" value="1"/>
</dbReference>
<organism evidence="3 4">
    <name type="scientific">Lepraria neglecta</name>
    <dbReference type="NCBI Taxonomy" id="209136"/>
    <lineage>
        <taxon>Eukaryota</taxon>
        <taxon>Fungi</taxon>
        <taxon>Dikarya</taxon>
        <taxon>Ascomycota</taxon>
        <taxon>Pezizomycotina</taxon>
        <taxon>Lecanoromycetes</taxon>
        <taxon>OSLEUM clade</taxon>
        <taxon>Lecanoromycetidae</taxon>
        <taxon>Lecanorales</taxon>
        <taxon>Lecanorineae</taxon>
        <taxon>Stereocaulaceae</taxon>
        <taxon>Lepraria</taxon>
    </lineage>
</organism>
<dbReference type="InterPro" id="IPR027799">
    <property type="entry name" value="Rtf2_RING-finger"/>
</dbReference>
<dbReference type="PANTHER" id="PTHR12775">
    <property type="entry name" value="PROTEIN C20ORF43 HOMOLOG"/>
    <property type="match status" value="1"/>
</dbReference>
<keyword evidence="4" id="KW-1185">Reference proteome</keyword>
<dbReference type="GO" id="GO:0005634">
    <property type="term" value="C:nucleus"/>
    <property type="evidence" value="ECO:0007669"/>
    <property type="project" value="TreeGrafter"/>
</dbReference>
<proteinExistence type="inferred from homology"/>
<gene>
    <name evidence="3" type="ORF">OEA41_004171</name>
</gene>
<name>A0AAD9Z6W9_9LECA</name>